<dbReference type="HOGENOM" id="CLU_1317046_0_0_1"/>
<dbReference type="STRING" id="109376.A0A0D3B1D5"/>
<evidence type="ECO:0000313" key="3">
    <source>
        <dbReference type="EnsemblPlants" id="Bo3g010680.1"/>
    </source>
</evidence>
<proteinExistence type="predicted"/>
<evidence type="ECO:0000256" key="1">
    <source>
        <dbReference type="SAM" id="Phobius"/>
    </source>
</evidence>
<dbReference type="OMA" id="LHETNDQ"/>
<keyword evidence="1" id="KW-1133">Transmembrane helix</keyword>
<organism evidence="3 4">
    <name type="scientific">Brassica oleracea var. oleracea</name>
    <dbReference type="NCBI Taxonomy" id="109376"/>
    <lineage>
        <taxon>Eukaryota</taxon>
        <taxon>Viridiplantae</taxon>
        <taxon>Streptophyta</taxon>
        <taxon>Embryophyta</taxon>
        <taxon>Tracheophyta</taxon>
        <taxon>Spermatophyta</taxon>
        <taxon>Magnoliopsida</taxon>
        <taxon>eudicotyledons</taxon>
        <taxon>Gunneridae</taxon>
        <taxon>Pentapetalae</taxon>
        <taxon>rosids</taxon>
        <taxon>malvids</taxon>
        <taxon>Brassicales</taxon>
        <taxon>Brassicaceae</taxon>
        <taxon>Brassiceae</taxon>
        <taxon>Brassica</taxon>
    </lineage>
</organism>
<reference evidence="3 4" key="1">
    <citation type="journal article" date="2014" name="Genome Biol.">
        <title>Transcriptome and methylome profiling reveals relics of genome dominance in the mesopolyploid Brassica oleracea.</title>
        <authorList>
            <person name="Parkin I.A."/>
            <person name="Koh C."/>
            <person name="Tang H."/>
            <person name="Robinson S.J."/>
            <person name="Kagale S."/>
            <person name="Clarke W.E."/>
            <person name="Town C.D."/>
            <person name="Nixon J."/>
            <person name="Krishnakumar V."/>
            <person name="Bidwell S.L."/>
            <person name="Denoeud F."/>
            <person name="Belcram H."/>
            <person name="Links M.G."/>
            <person name="Just J."/>
            <person name="Clarke C."/>
            <person name="Bender T."/>
            <person name="Huebert T."/>
            <person name="Mason A.S."/>
            <person name="Pires J.C."/>
            <person name="Barker G."/>
            <person name="Moore J."/>
            <person name="Walley P.G."/>
            <person name="Manoli S."/>
            <person name="Batley J."/>
            <person name="Edwards D."/>
            <person name="Nelson M.N."/>
            <person name="Wang X."/>
            <person name="Paterson A.H."/>
            <person name="King G."/>
            <person name="Bancroft I."/>
            <person name="Chalhoub B."/>
            <person name="Sharpe A.G."/>
        </authorList>
    </citation>
    <scope>NUCLEOTIDE SEQUENCE</scope>
    <source>
        <strain evidence="3 4">cv. TO1000</strain>
    </source>
</reference>
<dbReference type="EnsemblPlants" id="Bo3g010680.1">
    <property type="protein sequence ID" value="Bo3g010680.1"/>
    <property type="gene ID" value="Bo3g010680"/>
</dbReference>
<reference evidence="3" key="2">
    <citation type="submission" date="2015-03" db="UniProtKB">
        <authorList>
            <consortium name="EnsemblPlants"/>
        </authorList>
    </citation>
    <scope>IDENTIFICATION</scope>
</reference>
<dbReference type="eggNOG" id="KOG0017">
    <property type="taxonomic scope" value="Eukaryota"/>
</dbReference>
<evidence type="ECO:0000259" key="2">
    <source>
        <dbReference type="Pfam" id="PF03732"/>
    </source>
</evidence>
<evidence type="ECO:0000313" key="4">
    <source>
        <dbReference type="Proteomes" id="UP000032141"/>
    </source>
</evidence>
<dbReference type="Gramene" id="Bo3g010680.1">
    <property type="protein sequence ID" value="Bo3g010680.1"/>
    <property type="gene ID" value="Bo3g010680"/>
</dbReference>
<dbReference type="Pfam" id="PF03732">
    <property type="entry name" value="Retrotrans_gag"/>
    <property type="match status" value="1"/>
</dbReference>
<dbReference type="InterPro" id="IPR005162">
    <property type="entry name" value="Retrotrans_gag_dom"/>
</dbReference>
<dbReference type="PANTHER" id="PTHR35046">
    <property type="entry name" value="ZINC KNUCKLE (CCHC-TYPE) FAMILY PROTEIN"/>
    <property type="match status" value="1"/>
</dbReference>
<dbReference type="AlphaFoldDB" id="A0A0D3B1D5"/>
<keyword evidence="1" id="KW-0472">Membrane</keyword>
<sequence>MIQQKFAEHDENHVIELLPEFYGEKSAEELLDWMVTVEETLEFKRVSLERWVPMIAMRFRGSAAAWWSQKKLSRARAGKPGIFSWDKLKKKMRKAFLPFNYDQAMFQRLHMLQQGRRTVEEYSTEFISLFRRVDVQYTDQQIVGFFISGLRQQEMKDSLSLLNPLTLAEAHQKALIVEAHLKKENLANFLSYIGYWSLFFISLISLSSR</sequence>
<accession>A0A0D3B1D5</accession>
<keyword evidence="4" id="KW-1185">Reference proteome</keyword>
<dbReference type="PANTHER" id="PTHR35046:SF18">
    <property type="entry name" value="RNA-DIRECTED DNA POLYMERASE"/>
    <property type="match status" value="1"/>
</dbReference>
<dbReference type="Proteomes" id="UP000032141">
    <property type="component" value="Chromosome C3"/>
</dbReference>
<feature type="domain" description="Retrotransposon gag" evidence="2">
    <location>
        <begin position="54"/>
        <end position="152"/>
    </location>
</feature>
<protein>
    <recommendedName>
        <fullName evidence="2">Retrotransposon gag domain-containing protein</fullName>
    </recommendedName>
</protein>
<feature type="transmembrane region" description="Helical" evidence="1">
    <location>
        <begin position="189"/>
        <end position="206"/>
    </location>
</feature>
<name>A0A0D3B1D5_BRAOL</name>
<keyword evidence="1" id="KW-0812">Transmembrane</keyword>